<sequence length="189" mass="22004">MENILIVSSSNKSKELLTNIAKESGDYNVLDVENSFRCREIIKKMNFDLIIINSPLSDDYGENLAVFANENTNSSIILIVKNNSPKENIDSIESKGIYIMEKPLNKLMLINMINSYIIHRRRFNSIINENEKLKKKINDIKLIDRAKLTLIQYLKMSEEESHKYIEKQAMDLRIAKVEVAKNILKIYEY</sequence>
<dbReference type="Pfam" id="PF03861">
    <property type="entry name" value="ANTAR"/>
    <property type="match status" value="1"/>
</dbReference>
<dbReference type="PROSITE" id="PS50921">
    <property type="entry name" value="ANTAR"/>
    <property type="match status" value="1"/>
</dbReference>
<dbReference type="RefSeq" id="WP_228103475.1">
    <property type="nucleotide sequence ID" value="NZ_CP101637.1"/>
</dbReference>
<dbReference type="EMBL" id="CP101637">
    <property type="protein sequence ID" value="WMT81311.1"/>
    <property type="molecule type" value="Genomic_DNA"/>
</dbReference>
<dbReference type="Proteomes" id="UP001235030">
    <property type="component" value="Chromosome"/>
</dbReference>
<evidence type="ECO:0000259" key="1">
    <source>
        <dbReference type="PROSITE" id="PS50921"/>
    </source>
</evidence>
<dbReference type="InterPro" id="IPR036388">
    <property type="entry name" value="WH-like_DNA-bd_sf"/>
</dbReference>
<feature type="domain" description="ANTAR" evidence="1">
    <location>
        <begin position="123"/>
        <end position="184"/>
    </location>
</feature>
<dbReference type="Gene3D" id="3.40.50.2300">
    <property type="match status" value="1"/>
</dbReference>
<dbReference type="SMART" id="SM01012">
    <property type="entry name" value="ANTAR"/>
    <property type="match status" value="1"/>
</dbReference>
<dbReference type="InterPro" id="IPR011006">
    <property type="entry name" value="CheY-like_superfamily"/>
</dbReference>
<dbReference type="InterPro" id="IPR005561">
    <property type="entry name" value="ANTAR"/>
</dbReference>
<name>A0ABY9Q273_9FIRM</name>
<protein>
    <recommendedName>
        <fullName evidence="1">ANTAR domain-containing protein</fullName>
    </recommendedName>
</protein>
<keyword evidence="3" id="KW-1185">Reference proteome</keyword>
<organism evidence="2 3">
    <name type="scientific">Terrisporobacter mayombei</name>
    <dbReference type="NCBI Taxonomy" id="1541"/>
    <lineage>
        <taxon>Bacteria</taxon>
        <taxon>Bacillati</taxon>
        <taxon>Bacillota</taxon>
        <taxon>Clostridia</taxon>
        <taxon>Peptostreptococcales</taxon>
        <taxon>Peptostreptococcaceae</taxon>
        <taxon>Terrisporobacter</taxon>
    </lineage>
</organism>
<evidence type="ECO:0000313" key="3">
    <source>
        <dbReference type="Proteomes" id="UP001235030"/>
    </source>
</evidence>
<accession>A0ABY9Q273</accession>
<reference evidence="2 3" key="1">
    <citation type="submission" date="2022-07" db="EMBL/GenBank/DDBJ databases">
        <title>Genome sequence of Terrisporobacter mayombei DSM6539.</title>
        <authorList>
            <person name="Boeer T."/>
            <person name="Bengelsdorf F.R."/>
            <person name="Daniel R."/>
            <person name="Poehlein A."/>
        </authorList>
    </citation>
    <scope>NUCLEOTIDE SEQUENCE [LARGE SCALE GENOMIC DNA]</scope>
    <source>
        <strain evidence="2 3">DSM 6539</strain>
    </source>
</reference>
<gene>
    <name evidence="2" type="ORF">TEMA_16510</name>
</gene>
<dbReference type="SUPFAM" id="SSF52172">
    <property type="entry name" value="CheY-like"/>
    <property type="match status" value="1"/>
</dbReference>
<evidence type="ECO:0000313" key="2">
    <source>
        <dbReference type="EMBL" id="WMT81311.1"/>
    </source>
</evidence>
<proteinExistence type="predicted"/>
<dbReference type="Gene3D" id="1.10.10.10">
    <property type="entry name" value="Winged helix-like DNA-binding domain superfamily/Winged helix DNA-binding domain"/>
    <property type="match status" value="1"/>
</dbReference>